<keyword evidence="1" id="KW-0812">Transmembrane</keyword>
<feature type="transmembrane region" description="Helical" evidence="1">
    <location>
        <begin position="21"/>
        <end position="40"/>
    </location>
</feature>
<sequence length="143" mass="16357">METSNQPPKQEKSMFKKILGWFFLVLFAGIAIAIFFKYFFVFGEGVKSGELNYAVKKGNIFKTYEGKLIQEGIRTQSTGAGLSSNEFEFSIANDSIYQILESNSGKSFDLHYKEYHGVIPWRGNTRYIVDKVVEIREAKPRGF</sequence>
<organism evidence="2 3">
    <name type="scientific">Sphingobacterium tenebrionis</name>
    <dbReference type="NCBI Taxonomy" id="3111775"/>
    <lineage>
        <taxon>Bacteria</taxon>
        <taxon>Pseudomonadati</taxon>
        <taxon>Bacteroidota</taxon>
        <taxon>Sphingobacteriia</taxon>
        <taxon>Sphingobacteriales</taxon>
        <taxon>Sphingobacteriaceae</taxon>
        <taxon>Sphingobacterium</taxon>
    </lineage>
</organism>
<dbReference type="EMBL" id="JAYLLN010000004">
    <property type="protein sequence ID" value="MEI5983947.1"/>
    <property type="molecule type" value="Genomic_DNA"/>
</dbReference>
<comment type="caution">
    <text evidence="2">The sequence shown here is derived from an EMBL/GenBank/DDBJ whole genome shotgun (WGS) entry which is preliminary data.</text>
</comment>
<keyword evidence="1" id="KW-1133">Transmembrane helix</keyword>
<evidence type="ECO:0000313" key="2">
    <source>
        <dbReference type="EMBL" id="MEI5983947.1"/>
    </source>
</evidence>
<proteinExistence type="predicted"/>
<keyword evidence="3" id="KW-1185">Reference proteome</keyword>
<gene>
    <name evidence="2" type="ORF">VJ786_03425</name>
</gene>
<reference evidence="2 3" key="1">
    <citation type="submission" date="2024-01" db="EMBL/GenBank/DDBJ databases">
        <title>Sphingobacterium tenebrionis sp. nov., a novel endophyte isolated from tenebrio molitor intestines.</title>
        <authorList>
            <person name="Zhang C."/>
        </authorList>
    </citation>
    <scope>NUCLEOTIDE SEQUENCE [LARGE SCALE GENOMIC DNA]</scope>
    <source>
        <strain evidence="2 3">PU5-4</strain>
    </source>
</reference>
<protein>
    <recommendedName>
        <fullName evidence="4">6-phosphogluconate dehydrogenase</fullName>
    </recommendedName>
</protein>
<accession>A0ABU8I2J1</accession>
<dbReference type="Proteomes" id="UP001363035">
    <property type="component" value="Unassembled WGS sequence"/>
</dbReference>
<name>A0ABU8I2J1_9SPHI</name>
<evidence type="ECO:0000256" key="1">
    <source>
        <dbReference type="SAM" id="Phobius"/>
    </source>
</evidence>
<keyword evidence="1" id="KW-0472">Membrane</keyword>
<evidence type="ECO:0008006" key="4">
    <source>
        <dbReference type="Google" id="ProtNLM"/>
    </source>
</evidence>
<evidence type="ECO:0000313" key="3">
    <source>
        <dbReference type="Proteomes" id="UP001363035"/>
    </source>
</evidence>
<dbReference type="RefSeq" id="WP_209023114.1">
    <property type="nucleotide sequence ID" value="NZ_JAYLLN010000004.1"/>
</dbReference>